<dbReference type="NCBIfam" id="TIGR03534">
    <property type="entry name" value="RF_mod_PrmC"/>
    <property type="match status" value="1"/>
</dbReference>
<dbReference type="InterPro" id="IPR040758">
    <property type="entry name" value="PrmC_N"/>
</dbReference>
<dbReference type="InterPro" id="IPR007848">
    <property type="entry name" value="Small_mtfrase_dom"/>
</dbReference>
<dbReference type="PANTHER" id="PTHR18895">
    <property type="entry name" value="HEMK METHYLTRANSFERASE"/>
    <property type="match status" value="1"/>
</dbReference>
<dbReference type="EMBL" id="FQZG01000010">
    <property type="protein sequence ID" value="SHI64241.1"/>
    <property type="molecule type" value="Genomic_DNA"/>
</dbReference>
<evidence type="ECO:0000256" key="3">
    <source>
        <dbReference type="ARBA" id="ARBA00022679"/>
    </source>
</evidence>
<keyword evidence="4" id="KW-0949">S-adenosyl-L-methionine</keyword>
<reference evidence="8 9" key="1">
    <citation type="submission" date="2016-11" db="EMBL/GenBank/DDBJ databases">
        <authorList>
            <person name="Jaros S."/>
            <person name="Januszkiewicz K."/>
            <person name="Wedrychowicz H."/>
        </authorList>
    </citation>
    <scope>NUCLEOTIDE SEQUENCE [LARGE SCALE GENOMIC DNA]</scope>
    <source>
        <strain evidence="8 9">DSM 12906</strain>
    </source>
</reference>
<dbReference type="InterPro" id="IPR004556">
    <property type="entry name" value="HemK-like"/>
</dbReference>
<evidence type="ECO:0000313" key="8">
    <source>
        <dbReference type="EMBL" id="SHI64241.1"/>
    </source>
</evidence>
<dbReference type="EC" id="2.1.1.297" evidence="1"/>
<dbReference type="OrthoDB" id="9800643at2"/>
<dbReference type="RefSeq" id="WP_073186228.1">
    <property type="nucleotide sequence ID" value="NZ_FQZG01000010.1"/>
</dbReference>
<keyword evidence="9" id="KW-1185">Reference proteome</keyword>
<keyword evidence="3 8" id="KW-0808">Transferase</keyword>
<dbReference type="Proteomes" id="UP000184512">
    <property type="component" value="Unassembled WGS sequence"/>
</dbReference>
<dbReference type="Gene3D" id="1.10.8.10">
    <property type="entry name" value="DNA helicase RuvA subunit, C-terminal domain"/>
    <property type="match status" value="1"/>
</dbReference>
<accession>A0A1M6CTP7</accession>
<dbReference type="GO" id="GO:0003676">
    <property type="term" value="F:nucleic acid binding"/>
    <property type="evidence" value="ECO:0007669"/>
    <property type="project" value="InterPro"/>
</dbReference>
<dbReference type="AlphaFoldDB" id="A0A1M6CTP7"/>
<dbReference type="InterPro" id="IPR019874">
    <property type="entry name" value="RF_methyltr_PrmC"/>
</dbReference>
<dbReference type="PROSITE" id="PS00092">
    <property type="entry name" value="N6_MTASE"/>
    <property type="match status" value="1"/>
</dbReference>
<dbReference type="Pfam" id="PF05175">
    <property type="entry name" value="MTS"/>
    <property type="match status" value="1"/>
</dbReference>
<evidence type="ECO:0000313" key="9">
    <source>
        <dbReference type="Proteomes" id="UP000184512"/>
    </source>
</evidence>
<evidence type="ECO:0000256" key="5">
    <source>
        <dbReference type="ARBA" id="ARBA00048391"/>
    </source>
</evidence>
<sequence>MSEAAFRLAGELANGGCPSPGPEARTIVAHVLGIDQSRLVLIDRVTAQQQTRIDELAARRVAGEPVQHLTGVAYFRHETLKVGPGVFIPRPETEIMVGWALDRLGERTSRRVVELCAGSGAISAAIASEIGGVDLHAVEVDPVAFGYLSANLAGRGVELVLGDMAEAFPDLDGTVDLLIVNPPYVPETLRPFLPSDVVDHDPGLALFSGVDGLEAIRVVARVASRLLRPGALVATEHDDSHQPAAMEVFREAGFVDVTPHADLTGRPRFVTAAQPIAGR</sequence>
<evidence type="ECO:0000256" key="2">
    <source>
        <dbReference type="ARBA" id="ARBA00022603"/>
    </source>
</evidence>
<dbReference type="SUPFAM" id="SSF53335">
    <property type="entry name" value="S-adenosyl-L-methionine-dependent methyltransferases"/>
    <property type="match status" value="1"/>
</dbReference>
<dbReference type="Pfam" id="PF17827">
    <property type="entry name" value="PrmC_N"/>
    <property type="match status" value="1"/>
</dbReference>
<feature type="domain" description="Release factor glutamine methyltransferase N-terminal" evidence="7">
    <location>
        <begin position="11"/>
        <end position="71"/>
    </location>
</feature>
<name>A0A1M6CTP7_9ACTN</name>
<evidence type="ECO:0000256" key="1">
    <source>
        <dbReference type="ARBA" id="ARBA00012771"/>
    </source>
</evidence>
<comment type="catalytic activity">
    <reaction evidence="5">
        <text>L-glutaminyl-[peptide chain release factor] + S-adenosyl-L-methionine = N(5)-methyl-L-glutaminyl-[peptide chain release factor] + S-adenosyl-L-homocysteine + H(+)</text>
        <dbReference type="Rhea" id="RHEA:42896"/>
        <dbReference type="Rhea" id="RHEA-COMP:10271"/>
        <dbReference type="Rhea" id="RHEA-COMP:10272"/>
        <dbReference type="ChEBI" id="CHEBI:15378"/>
        <dbReference type="ChEBI" id="CHEBI:30011"/>
        <dbReference type="ChEBI" id="CHEBI:57856"/>
        <dbReference type="ChEBI" id="CHEBI:59789"/>
        <dbReference type="ChEBI" id="CHEBI:61891"/>
        <dbReference type="EC" id="2.1.1.297"/>
    </reaction>
</comment>
<evidence type="ECO:0000259" key="7">
    <source>
        <dbReference type="Pfam" id="PF17827"/>
    </source>
</evidence>
<dbReference type="InterPro" id="IPR002052">
    <property type="entry name" value="DNA_methylase_N6_adenine_CS"/>
</dbReference>
<organism evidence="8 9">
    <name type="scientific">Tessaracoccus bendigoensis DSM 12906</name>
    <dbReference type="NCBI Taxonomy" id="1123357"/>
    <lineage>
        <taxon>Bacteria</taxon>
        <taxon>Bacillati</taxon>
        <taxon>Actinomycetota</taxon>
        <taxon>Actinomycetes</taxon>
        <taxon>Propionibacteriales</taxon>
        <taxon>Propionibacteriaceae</taxon>
        <taxon>Tessaracoccus</taxon>
    </lineage>
</organism>
<evidence type="ECO:0000256" key="4">
    <source>
        <dbReference type="ARBA" id="ARBA00022691"/>
    </source>
</evidence>
<protein>
    <recommendedName>
        <fullName evidence="1">peptide chain release factor N(5)-glutamine methyltransferase</fullName>
        <ecNumber evidence="1">2.1.1.297</ecNumber>
    </recommendedName>
</protein>
<feature type="domain" description="Methyltransferase small" evidence="6">
    <location>
        <begin position="101"/>
        <end position="185"/>
    </location>
</feature>
<gene>
    <name evidence="8" type="ORF">SAMN02745244_00768</name>
</gene>
<dbReference type="InterPro" id="IPR029063">
    <property type="entry name" value="SAM-dependent_MTases_sf"/>
</dbReference>
<proteinExistence type="predicted"/>
<evidence type="ECO:0000259" key="6">
    <source>
        <dbReference type="Pfam" id="PF05175"/>
    </source>
</evidence>
<dbReference type="InterPro" id="IPR050320">
    <property type="entry name" value="N5-glutamine_MTase"/>
</dbReference>
<dbReference type="NCBIfam" id="TIGR00536">
    <property type="entry name" value="hemK_fam"/>
    <property type="match status" value="1"/>
</dbReference>
<dbReference type="GO" id="GO:0032259">
    <property type="term" value="P:methylation"/>
    <property type="evidence" value="ECO:0007669"/>
    <property type="project" value="UniProtKB-KW"/>
</dbReference>
<dbReference type="CDD" id="cd02440">
    <property type="entry name" value="AdoMet_MTases"/>
    <property type="match status" value="1"/>
</dbReference>
<dbReference type="GO" id="GO:0102559">
    <property type="term" value="F:peptide chain release factor N(5)-glutamine methyltransferase activity"/>
    <property type="evidence" value="ECO:0007669"/>
    <property type="project" value="UniProtKB-EC"/>
</dbReference>
<keyword evidence="2 8" id="KW-0489">Methyltransferase</keyword>
<dbReference type="PANTHER" id="PTHR18895:SF74">
    <property type="entry name" value="MTRF1L RELEASE FACTOR GLUTAMINE METHYLTRANSFERASE"/>
    <property type="match status" value="1"/>
</dbReference>
<dbReference type="STRING" id="1123357.SAMN02745244_00768"/>
<dbReference type="Gene3D" id="3.40.50.150">
    <property type="entry name" value="Vaccinia Virus protein VP39"/>
    <property type="match status" value="1"/>
</dbReference>